<evidence type="ECO:0000256" key="9">
    <source>
        <dbReference type="ARBA" id="ARBA00023014"/>
    </source>
</evidence>
<dbReference type="AlphaFoldDB" id="Q2SNK0"/>
<dbReference type="Gene3D" id="1.10.30.20">
    <property type="entry name" value="Bacterial XPD DNA helicase, FeS cluster domain"/>
    <property type="match status" value="1"/>
</dbReference>
<dbReference type="KEGG" id="hch:HCH_00882"/>
<evidence type="ECO:0000256" key="3">
    <source>
        <dbReference type="ARBA" id="ARBA00022741"/>
    </source>
</evidence>
<keyword evidence="6 15" id="KW-0347">Helicase</keyword>
<dbReference type="GO" id="GO:0046872">
    <property type="term" value="F:metal ion binding"/>
    <property type="evidence" value="ECO:0007669"/>
    <property type="project" value="UniProtKB-KW"/>
</dbReference>
<dbReference type="Proteomes" id="UP000000238">
    <property type="component" value="Chromosome"/>
</dbReference>
<keyword evidence="16" id="KW-1185">Reference proteome</keyword>
<dbReference type="InterPro" id="IPR006554">
    <property type="entry name" value="Helicase-like_DEXD_c2"/>
</dbReference>
<feature type="domain" description="Helicase ATP-binding" evidence="14">
    <location>
        <begin position="192"/>
        <end position="436"/>
    </location>
</feature>
<dbReference type="Pfam" id="PF12705">
    <property type="entry name" value="PDDEXK_1"/>
    <property type="match status" value="1"/>
</dbReference>
<dbReference type="InterPro" id="IPR006555">
    <property type="entry name" value="ATP-dep_Helicase_C"/>
</dbReference>
<dbReference type="InterPro" id="IPR027417">
    <property type="entry name" value="P-loop_NTPase"/>
</dbReference>
<dbReference type="InterPro" id="IPR038726">
    <property type="entry name" value="PDDEXK_AddAB-type"/>
</dbReference>
<dbReference type="GO" id="GO:0006281">
    <property type="term" value="P:DNA repair"/>
    <property type="evidence" value="ECO:0007669"/>
    <property type="project" value="UniProtKB-KW"/>
</dbReference>
<evidence type="ECO:0000256" key="1">
    <source>
        <dbReference type="ARBA" id="ARBA00022485"/>
    </source>
</evidence>
<comment type="similarity">
    <text evidence="13">Belongs to the helicase family. DinG subfamily.</text>
</comment>
<sequence length="792" mass="89876">MAIKTSASDKLTYKLSVREAAHFLAQLGDLDHQDRETASAREGQLAHKQVQESWPADYVSEAPVKITLSEADFQLQLQGRIDGLRVADDHVLFEEIKTLRQDPQRLPLGLAERHRLQLLLYALLWRQEQTAPPPTPSRLRLNYVRVPDMEQTRFDNEMSCEEAQQESDALFQRLQDWYRSLTQHRFERNALLRDLDFPYSGFRPGQRELARQTYLSLRDAGQALIEAPTGSGKSLATLFPALKAMGEGHLDQVMLITAKTSSQEAALKALRDMRLHTTSLRVLHLHARERICGGDSVCDPLDCPRRRDFYQRLPEAREEALAAAWLDGERLRDIALKHDLCPHGLQGELAPWVDVLIGDYNYAFSPQVRSDSLFTRNRVGLLADEAHNLPDRARDLFSAELSEAPFNRIGRQCKALKKDANAVAKAINQMQITPEQAPGKGQQALEGRLQDFCAAAENWLMSPQDLLAPADTELNRQVQEAIFNAQAWIRLAPSIGDDFACFERHWEQQRVLSLRCLSPARLLRPMLQACHGATLFSATLTPPYYYQNLLGLEENPRRLRSLSPFPPEHLGIFVAPYLNFRLRSRESQLDAVCALIHQTIASRPGNYWTFTPAFSYMEQLTERFAALYPEVEFVQQTRQASQEDQQRFLARFRKARNLLGFTVIGGVYGESIDMVGDSLVGCIILGPGLPQISPVNEQVSAYFERQGMDGFAYAYQLPGWQKVVQAAGRVIRTELDKGVVILVDDRFTKPPYPALEPQHWRPRVVRTPKSLQTALLQFWSQDSTPDDNSDVK</sequence>
<evidence type="ECO:0000313" key="16">
    <source>
        <dbReference type="Proteomes" id="UP000000238"/>
    </source>
</evidence>
<dbReference type="PANTHER" id="PTHR11472">
    <property type="entry name" value="DNA REPAIR DEAD HELICASE RAD3/XP-D SUBFAMILY MEMBER"/>
    <property type="match status" value="1"/>
</dbReference>
<keyword evidence="4" id="KW-0227">DNA damage</keyword>
<evidence type="ECO:0000256" key="8">
    <source>
        <dbReference type="ARBA" id="ARBA00023004"/>
    </source>
</evidence>
<dbReference type="PROSITE" id="PS51193">
    <property type="entry name" value="HELICASE_ATP_BIND_2"/>
    <property type="match status" value="1"/>
</dbReference>
<dbReference type="Gene3D" id="3.90.320.10">
    <property type="match status" value="1"/>
</dbReference>
<keyword evidence="3" id="KW-0547">Nucleotide-binding</keyword>
<dbReference type="InterPro" id="IPR014013">
    <property type="entry name" value="Helic_SF1/SF2_ATP-bd_DinG/Rad3"/>
</dbReference>
<keyword evidence="1" id="KW-0004">4Fe-4S</keyword>
<keyword evidence="12" id="KW-0413">Isomerase</keyword>
<dbReference type="GO" id="GO:0016818">
    <property type="term" value="F:hydrolase activity, acting on acid anhydrides, in phosphorus-containing anhydrides"/>
    <property type="evidence" value="ECO:0007669"/>
    <property type="project" value="InterPro"/>
</dbReference>
<evidence type="ECO:0000256" key="10">
    <source>
        <dbReference type="ARBA" id="ARBA00023125"/>
    </source>
</evidence>
<protein>
    <submittedName>
        <fullName evidence="15">Rad3-related DNA helicase</fullName>
    </submittedName>
</protein>
<proteinExistence type="inferred from homology"/>
<evidence type="ECO:0000256" key="7">
    <source>
        <dbReference type="ARBA" id="ARBA00022840"/>
    </source>
</evidence>
<dbReference type="Pfam" id="PF06733">
    <property type="entry name" value="DEAD_2"/>
    <property type="match status" value="1"/>
</dbReference>
<evidence type="ECO:0000259" key="14">
    <source>
        <dbReference type="PROSITE" id="PS51193"/>
    </source>
</evidence>
<dbReference type="GO" id="GO:0003677">
    <property type="term" value="F:DNA binding"/>
    <property type="evidence" value="ECO:0007669"/>
    <property type="project" value="UniProtKB-KW"/>
</dbReference>
<dbReference type="SMART" id="SM00488">
    <property type="entry name" value="DEXDc2"/>
    <property type="match status" value="1"/>
</dbReference>
<dbReference type="InterPro" id="IPR011604">
    <property type="entry name" value="PDDEXK-like_dom_sf"/>
</dbReference>
<name>Q2SNK0_HAHCH</name>
<dbReference type="PANTHER" id="PTHR11472:SF34">
    <property type="entry name" value="REGULATOR OF TELOMERE ELONGATION HELICASE 1"/>
    <property type="match status" value="1"/>
</dbReference>
<dbReference type="OrthoDB" id="9765586at2"/>
<dbReference type="GO" id="GO:0005524">
    <property type="term" value="F:ATP binding"/>
    <property type="evidence" value="ECO:0007669"/>
    <property type="project" value="UniProtKB-KW"/>
</dbReference>
<accession>Q2SNK0</accession>
<keyword evidence="5" id="KW-0378">Hydrolase</keyword>
<evidence type="ECO:0000256" key="2">
    <source>
        <dbReference type="ARBA" id="ARBA00022723"/>
    </source>
</evidence>
<evidence type="ECO:0000256" key="4">
    <source>
        <dbReference type="ARBA" id="ARBA00022763"/>
    </source>
</evidence>
<dbReference type="InterPro" id="IPR042493">
    <property type="entry name" value="XPD_DNA_FeS"/>
</dbReference>
<reference evidence="15 16" key="1">
    <citation type="journal article" date="2005" name="Nucleic Acids Res.">
        <title>Genomic blueprint of Hahella chejuensis, a marine microbe producing an algicidal agent.</title>
        <authorList>
            <person name="Jeong H."/>
            <person name="Yim J.H."/>
            <person name="Lee C."/>
            <person name="Choi S.-H."/>
            <person name="Park Y.K."/>
            <person name="Yoon S.H."/>
            <person name="Hur C.-G."/>
            <person name="Kang H.-Y."/>
            <person name="Kim D."/>
            <person name="Lee H.H."/>
            <person name="Park K.H."/>
            <person name="Park S.-H."/>
            <person name="Park H.-S."/>
            <person name="Lee H.K."/>
            <person name="Oh T.K."/>
            <person name="Kim J.F."/>
        </authorList>
    </citation>
    <scope>NUCLEOTIDE SEQUENCE [LARGE SCALE GENOMIC DNA]</scope>
    <source>
        <strain evidence="15 16">KCTC 2396</strain>
    </source>
</reference>
<dbReference type="GO" id="GO:0003678">
    <property type="term" value="F:DNA helicase activity"/>
    <property type="evidence" value="ECO:0007669"/>
    <property type="project" value="InterPro"/>
</dbReference>
<gene>
    <name evidence="15" type="ordered locus">HCH_00882</name>
</gene>
<dbReference type="Gene3D" id="3.40.50.300">
    <property type="entry name" value="P-loop containing nucleotide triphosphate hydrolases"/>
    <property type="match status" value="2"/>
</dbReference>
<dbReference type="GO" id="GO:0051539">
    <property type="term" value="F:4 iron, 4 sulfur cluster binding"/>
    <property type="evidence" value="ECO:0007669"/>
    <property type="project" value="UniProtKB-KW"/>
</dbReference>
<keyword evidence="2" id="KW-0479">Metal-binding</keyword>
<dbReference type="EMBL" id="CP000155">
    <property type="protein sequence ID" value="ABC27774.1"/>
    <property type="molecule type" value="Genomic_DNA"/>
</dbReference>
<keyword evidence="11" id="KW-0234">DNA repair</keyword>
<dbReference type="HOGENOM" id="CLU_006515_7_0_6"/>
<dbReference type="STRING" id="349521.HCH_00882"/>
<evidence type="ECO:0000256" key="11">
    <source>
        <dbReference type="ARBA" id="ARBA00023204"/>
    </source>
</evidence>
<dbReference type="RefSeq" id="WP_011394849.1">
    <property type="nucleotide sequence ID" value="NC_007645.1"/>
</dbReference>
<dbReference type="InterPro" id="IPR010614">
    <property type="entry name" value="RAD3-like_helicase_DEAD"/>
</dbReference>
<evidence type="ECO:0000256" key="5">
    <source>
        <dbReference type="ARBA" id="ARBA00022801"/>
    </source>
</evidence>
<dbReference type="Gene3D" id="1.10.275.40">
    <property type="match status" value="1"/>
</dbReference>
<evidence type="ECO:0000256" key="13">
    <source>
        <dbReference type="ARBA" id="ARBA00038058"/>
    </source>
</evidence>
<dbReference type="SMART" id="SM00491">
    <property type="entry name" value="HELICc2"/>
    <property type="match status" value="1"/>
</dbReference>
<evidence type="ECO:0000256" key="6">
    <source>
        <dbReference type="ARBA" id="ARBA00022806"/>
    </source>
</evidence>
<evidence type="ECO:0000313" key="15">
    <source>
        <dbReference type="EMBL" id="ABC27774.1"/>
    </source>
</evidence>
<keyword evidence="7" id="KW-0067">ATP-binding</keyword>
<dbReference type="InterPro" id="IPR045028">
    <property type="entry name" value="DinG/Rad3-like"/>
</dbReference>
<keyword evidence="9" id="KW-0411">Iron-sulfur</keyword>
<dbReference type="Pfam" id="PF13307">
    <property type="entry name" value="Helicase_C_2"/>
    <property type="match status" value="1"/>
</dbReference>
<evidence type="ECO:0000256" key="12">
    <source>
        <dbReference type="ARBA" id="ARBA00023235"/>
    </source>
</evidence>
<keyword evidence="8" id="KW-0408">Iron</keyword>
<dbReference type="eggNOG" id="COG1199">
    <property type="taxonomic scope" value="Bacteria"/>
</dbReference>
<organism evidence="15 16">
    <name type="scientific">Hahella chejuensis (strain KCTC 2396)</name>
    <dbReference type="NCBI Taxonomy" id="349521"/>
    <lineage>
        <taxon>Bacteria</taxon>
        <taxon>Pseudomonadati</taxon>
        <taxon>Pseudomonadota</taxon>
        <taxon>Gammaproteobacteria</taxon>
        <taxon>Oceanospirillales</taxon>
        <taxon>Hahellaceae</taxon>
        <taxon>Hahella</taxon>
    </lineage>
</organism>
<keyword evidence="10" id="KW-0238">DNA-binding</keyword>
<dbReference type="SUPFAM" id="SSF52540">
    <property type="entry name" value="P-loop containing nucleoside triphosphate hydrolases"/>
    <property type="match status" value="2"/>
</dbReference>